<dbReference type="Pfam" id="PF04972">
    <property type="entry name" value="BON"/>
    <property type="match status" value="3"/>
</dbReference>
<protein>
    <submittedName>
        <fullName evidence="2">Transport-associated protein</fullName>
    </submittedName>
</protein>
<dbReference type="PANTHER" id="PTHR34606:SF15">
    <property type="entry name" value="BON DOMAIN-CONTAINING PROTEIN"/>
    <property type="match status" value="1"/>
</dbReference>
<keyword evidence="3" id="KW-1185">Reference proteome</keyword>
<dbReference type="Gene3D" id="3.30.1340.30">
    <property type="match status" value="3"/>
</dbReference>
<dbReference type="PROSITE" id="PS50914">
    <property type="entry name" value="BON"/>
    <property type="match status" value="3"/>
</dbReference>
<proteinExistence type="predicted"/>
<feature type="domain" description="BON" evidence="1">
    <location>
        <begin position="74"/>
        <end position="145"/>
    </location>
</feature>
<dbReference type="AlphaFoldDB" id="H1Y8D6"/>
<dbReference type="eggNOG" id="COG2823">
    <property type="taxonomic scope" value="Bacteria"/>
</dbReference>
<accession>H1Y8D6</accession>
<gene>
    <name evidence="2" type="ORF">Mucpa_0774</name>
</gene>
<feature type="domain" description="BON" evidence="1">
    <location>
        <begin position="3"/>
        <end position="71"/>
    </location>
</feature>
<sequence length="215" mass="23813">MKNDRDLQKDILDALNWEPLLKGAKITVTANNGLVQLSGTVKNYLDKLRAETVTKSIDGVKAMIEHINVDLGGHDEIPDDAIAKAVLESLQLNWVPVDRITVKVEQGHVTLDGEVAYNFQKEAAKKSVGGVQGVRVFTNNLVLAKQTQDQLEKKTIEHALLRYSATVDQNIRVKADKNTITLNGTVQSFYQKEEAEKVAWNAPGVLMVNNELVIE</sequence>
<feature type="domain" description="BON" evidence="1">
    <location>
        <begin position="148"/>
        <end position="215"/>
    </location>
</feature>
<dbReference type="RefSeq" id="WP_008504561.1">
    <property type="nucleotide sequence ID" value="NZ_CM001403.1"/>
</dbReference>
<dbReference type="Proteomes" id="UP000002774">
    <property type="component" value="Chromosome"/>
</dbReference>
<dbReference type="SMART" id="SM00749">
    <property type="entry name" value="BON"/>
    <property type="match status" value="3"/>
</dbReference>
<evidence type="ECO:0000259" key="1">
    <source>
        <dbReference type="PROSITE" id="PS50914"/>
    </source>
</evidence>
<dbReference type="InterPro" id="IPR007055">
    <property type="entry name" value="BON_dom"/>
</dbReference>
<evidence type="ECO:0000313" key="2">
    <source>
        <dbReference type="EMBL" id="EHQ24955.1"/>
    </source>
</evidence>
<dbReference type="PANTHER" id="PTHR34606">
    <property type="entry name" value="BON DOMAIN-CONTAINING PROTEIN"/>
    <property type="match status" value="1"/>
</dbReference>
<reference evidence="2" key="1">
    <citation type="submission" date="2011-09" db="EMBL/GenBank/DDBJ databases">
        <title>The permanent draft genome of Mucilaginibacter paludis DSM 18603.</title>
        <authorList>
            <consortium name="US DOE Joint Genome Institute (JGI-PGF)"/>
            <person name="Lucas S."/>
            <person name="Han J."/>
            <person name="Lapidus A."/>
            <person name="Bruce D."/>
            <person name="Goodwin L."/>
            <person name="Pitluck S."/>
            <person name="Peters L."/>
            <person name="Kyrpides N."/>
            <person name="Mavromatis K."/>
            <person name="Ivanova N."/>
            <person name="Mikhailova N."/>
            <person name="Held B."/>
            <person name="Detter J.C."/>
            <person name="Tapia R."/>
            <person name="Han C."/>
            <person name="Land M."/>
            <person name="Hauser L."/>
            <person name="Markowitz V."/>
            <person name="Cheng J.-F."/>
            <person name="Hugenholtz P."/>
            <person name="Woyke T."/>
            <person name="Wu D."/>
            <person name="Tindall B."/>
            <person name="Brambilla E."/>
            <person name="Klenk H.-P."/>
            <person name="Eisen J.A."/>
        </authorList>
    </citation>
    <scope>NUCLEOTIDE SEQUENCE [LARGE SCALE GENOMIC DNA]</scope>
    <source>
        <strain evidence="2">DSM 18603</strain>
    </source>
</reference>
<evidence type="ECO:0000313" key="3">
    <source>
        <dbReference type="Proteomes" id="UP000002774"/>
    </source>
</evidence>
<dbReference type="HOGENOM" id="CLU_082070_0_0_10"/>
<dbReference type="STRING" id="714943.Mucpa_0774"/>
<name>H1Y8D6_9SPHI</name>
<dbReference type="InterPro" id="IPR014004">
    <property type="entry name" value="Transpt-assoc_nodulatn_dom_bac"/>
</dbReference>
<dbReference type="OrthoDB" id="870892at2"/>
<organism evidence="2 3">
    <name type="scientific">Mucilaginibacter paludis DSM 18603</name>
    <dbReference type="NCBI Taxonomy" id="714943"/>
    <lineage>
        <taxon>Bacteria</taxon>
        <taxon>Pseudomonadati</taxon>
        <taxon>Bacteroidota</taxon>
        <taxon>Sphingobacteriia</taxon>
        <taxon>Sphingobacteriales</taxon>
        <taxon>Sphingobacteriaceae</taxon>
        <taxon>Mucilaginibacter</taxon>
    </lineage>
</organism>
<dbReference type="EMBL" id="CM001403">
    <property type="protein sequence ID" value="EHQ24955.1"/>
    <property type="molecule type" value="Genomic_DNA"/>
</dbReference>
<dbReference type="InterPro" id="IPR051686">
    <property type="entry name" value="Lipoprotein_DolP"/>
</dbReference>